<feature type="signal peptide" evidence="1">
    <location>
        <begin position="1"/>
        <end position="23"/>
    </location>
</feature>
<evidence type="ECO:0000313" key="3">
    <source>
        <dbReference type="Proteomes" id="UP000281708"/>
    </source>
</evidence>
<dbReference type="Pfam" id="PF01341">
    <property type="entry name" value="Glyco_hydro_6"/>
    <property type="match status" value="1"/>
</dbReference>
<dbReference type="OrthoDB" id="309899at2"/>
<dbReference type="SUPFAM" id="SSF51989">
    <property type="entry name" value="Glycosyl hydrolases family 6, cellulases"/>
    <property type="match status" value="1"/>
</dbReference>
<dbReference type="AlphaFoldDB" id="A0A3L8NXB1"/>
<evidence type="ECO:0000313" key="2">
    <source>
        <dbReference type="EMBL" id="RLV47564.1"/>
    </source>
</evidence>
<dbReference type="InterPro" id="IPR016288">
    <property type="entry name" value="Beta_cellobiohydrolase"/>
</dbReference>
<dbReference type="InterPro" id="IPR036434">
    <property type="entry name" value="Beta_cellobiohydrolase_sf"/>
</dbReference>
<keyword evidence="1" id="KW-0624">Polysaccharide degradation</keyword>
<dbReference type="GO" id="GO:0030245">
    <property type="term" value="P:cellulose catabolic process"/>
    <property type="evidence" value="ECO:0007669"/>
    <property type="project" value="UniProtKB-KW"/>
</dbReference>
<keyword evidence="1" id="KW-0119">Carbohydrate metabolism</keyword>
<accession>A0A3L8NXB1</accession>
<dbReference type="RefSeq" id="WP_121807070.1">
    <property type="nucleotide sequence ID" value="NZ_RDBE01000010.1"/>
</dbReference>
<keyword evidence="3" id="KW-1185">Reference proteome</keyword>
<comment type="caution">
    <text evidence="2">The sequence shown here is derived from an EMBL/GenBank/DDBJ whole genome shotgun (WGS) entry which is preliminary data.</text>
</comment>
<evidence type="ECO:0000256" key="1">
    <source>
        <dbReference type="RuleBase" id="RU361186"/>
    </source>
</evidence>
<reference evidence="2 3" key="1">
    <citation type="submission" date="2018-10" db="EMBL/GenBank/DDBJ databases">
        <title>Marmoricola sp. 4Q3S-7 whole genome shotgun sequence.</title>
        <authorList>
            <person name="Li F."/>
        </authorList>
    </citation>
    <scope>NUCLEOTIDE SEQUENCE [LARGE SCALE GENOMIC DNA]</scope>
    <source>
        <strain evidence="2 3">4Q3S-7</strain>
    </source>
</reference>
<name>A0A3L8NXB1_9ACTN</name>
<sequence>MRRIAAALAGLLAAGVIAAAAHAAPPTDPTALAVVTAAHVGHPPKPKPPPAPPNPLASLKLGVYQGNDEQAWAPYARSRGENRKLLAKIALRQKAKWYGAWVSNGAIEGKVRAYVEGSTHGRSDTFALMALFRVVPWEGAACHRVSSGGEQASYRQWIDNVARGIGSSHVVVILQPDGPFVTCAPHHSAVPSQLIAYASRKLSALPHTYVYIDGGASDWPWSRSEAASFLIADGVRYARGIALNSTHYGATGDEVQAGAEIVQELARRGIKDKHVVVNTSSNGRPVVFGQAPGKDHDNATVCASRSSQRCVTLGIPPTTDVANARWPLTARQRTMARDYVDAYLWFGRPWLYRQADPFDYGRALQLARTTPY</sequence>
<keyword evidence="1" id="KW-0326">Glycosidase</keyword>
<dbReference type="Gene3D" id="3.20.20.40">
    <property type="entry name" value="1, 4-beta cellobiohydrolase"/>
    <property type="match status" value="1"/>
</dbReference>
<dbReference type="Proteomes" id="UP000281708">
    <property type="component" value="Unassembled WGS sequence"/>
</dbReference>
<organism evidence="2 3">
    <name type="scientific">Nocardioides mangrovicus</name>
    <dbReference type="NCBI Taxonomy" id="2478913"/>
    <lineage>
        <taxon>Bacteria</taxon>
        <taxon>Bacillati</taxon>
        <taxon>Actinomycetota</taxon>
        <taxon>Actinomycetes</taxon>
        <taxon>Propionibacteriales</taxon>
        <taxon>Nocardioidaceae</taxon>
        <taxon>Nocardioides</taxon>
    </lineage>
</organism>
<protein>
    <recommendedName>
        <fullName evidence="1">Glucanase</fullName>
        <ecNumber evidence="1">3.2.1.-</ecNumber>
    </recommendedName>
</protein>
<feature type="chain" id="PRO_5017853770" description="Glucanase" evidence="1">
    <location>
        <begin position="24"/>
        <end position="372"/>
    </location>
</feature>
<dbReference type="EMBL" id="RDBE01000010">
    <property type="protein sequence ID" value="RLV47564.1"/>
    <property type="molecule type" value="Genomic_DNA"/>
</dbReference>
<proteinExistence type="inferred from homology"/>
<dbReference type="EC" id="3.2.1.-" evidence="1"/>
<dbReference type="PRINTS" id="PR00733">
    <property type="entry name" value="GLHYDRLASE6"/>
</dbReference>
<gene>
    <name evidence="2" type="ORF">D9V37_15435</name>
</gene>
<dbReference type="PANTHER" id="PTHR34876">
    <property type="match status" value="1"/>
</dbReference>
<comment type="similarity">
    <text evidence="1">Belongs to the glycosyl hydrolase family 6.</text>
</comment>
<keyword evidence="1" id="KW-0378">Hydrolase</keyword>
<dbReference type="GO" id="GO:0004553">
    <property type="term" value="F:hydrolase activity, hydrolyzing O-glycosyl compounds"/>
    <property type="evidence" value="ECO:0007669"/>
    <property type="project" value="InterPro"/>
</dbReference>
<keyword evidence="1" id="KW-0732">Signal</keyword>
<keyword evidence="1" id="KW-0136">Cellulose degradation</keyword>
<dbReference type="PANTHER" id="PTHR34876:SF4">
    <property type="entry name" value="1,4-BETA-D-GLUCAN CELLOBIOHYDROLASE C-RELATED"/>
    <property type="match status" value="1"/>
</dbReference>